<dbReference type="SUPFAM" id="SSF53756">
    <property type="entry name" value="UDP-Glycosyltransferase/glycogen phosphorylase"/>
    <property type="match status" value="1"/>
</dbReference>
<dbReference type="Proteomes" id="UP001430290">
    <property type="component" value="Unassembled WGS sequence"/>
</dbReference>
<dbReference type="InterPro" id="IPR001296">
    <property type="entry name" value="Glyco_trans_1"/>
</dbReference>
<protein>
    <submittedName>
        <fullName evidence="2">Glycosyltransferase family 4 protein</fullName>
    </submittedName>
</protein>
<accession>A0ABS7TCL8</accession>
<dbReference type="CDD" id="cd03801">
    <property type="entry name" value="GT4_PimA-like"/>
    <property type="match status" value="1"/>
</dbReference>
<comment type="caution">
    <text evidence="2">The sequence shown here is derived from an EMBL/GenBank/DDBJ whole genome shotgun (WGS) entry which is preliminary data.</text>
</comment>
<dbReference type="Pfam" id="PF00534">
    <property type="entry name" value="Glycos_transf_1"/>
    <property type="match status" value="1"/>
</dbReference>
<keyword evidence="3" id="KW-1185">Reference proteome</keyword>
<dbReference type="RefSeq" id="WP_223627225.1">
    <property type="nucleotide sequence ID" value="NZ_JAIQDJ010000001.1"/>
</dbReference>
<dbReference type="PANTHER" id="PTHR45947:SF3">
    <property type="entry name" value="SULFOQUINOVOSYL TRANSFERASE SQD2"/>
    <property type="match status" value="1"/>
</dbReference>
<name>A0ABS7TCL8_9GAMM</name>
<sequence>MDIAPRWRPVHAVNALVRAVGGGLQLVRDIFLLVLTFARREVDVVHLTTPGSMAVVRDLFVAGLCRLIGKPFVYHIHNGRIPVVATTGSFEWRLTRKVMLSASKVILLDKGSLDSLKLAAPVVDAVVVPNCISHQSLPQPGLGRGNERTILFLGWVVPTKGISELVECWSKLQVEGWRLDIVGPYDEEYRKHLASIYPSDNLFYLGELPHGEAMARMAECDLFVLPSYTEGFPNVVLEAMALARPIVATKVGAVEEMLSGGAGMVIEARSVEALSKALSAAMDDEGLRRQMGHNAQLKAKSLYAIESVFDVYLDIWRKAALTAR</sequence>
<evidence type="ECO:0000313" key="3">
    <source>
        <dbReference type="Proteomes" id="UP001430290"/>
    </source>
</evidence>
<dbReference type="EMBL" id="JAIQDJ010000001">
    <property type="protein sequence ID" value="MBZ4185594.1"/>
    <property type="molecule type" value="Genomic_DNA"/>
</dbReference>
<feature type="domain" description="Glycosyl transferase family 1" evidence="1">
    <location>
        <begin position="144"/>
        <end position="296"/>
    </location>
</feature>
<evidence type="ECO:0000313" key="2">
    <source>
        <dbReference type="EMBL" id="MBZ4185594.1"/>
    </source>
</evidence>
<proteinExistence type="predicted"/>
<evidence type="ECO:0000259" key="1">
    <source>
        <dbReference type="Pfam" id="PF00534"/>
    </source>
</evidence>
<gene>
    <name evidence="2" type="ORF">K7B09_04545</name>
</gene>
<dbReference type="Gene3D" id="3.40.50.2000">
    <property type="entry name" value="Glycogen Phosphorylase B"/>
    <property type="match status" value="2"/>
</dbReference>
<dbReference type="InterPro" id="IPR050194">
    <property type="entry name" value="Glycosyltransferase_grp1"/>
</dbReference>
<organism evidence="2 3">
    <name type="scientific">Thermomonas beijingensis</name>
    <dbReference type="NCBI Taxonomy" id="2872701"/>
    <lineage>
        <taxon>Bacteria</taxon>
        <taxon>Pseudomonadati</taxon>
        <taxon>Pseudomonadota</taxon>
        <taxon>Gammaproteobacteria</taxon>
        <taxon>Lysobacterales</taxon>
        <taxon>Lysobacteraceae</taxon>
        <taxon>Thermomonas</taxon>
    </lineage>
</organism>
<reference evidence="2" key="1">
    <citation type="submission" date="2021-09" db="EMBL/GenBank/DDBJ databases">
        <authorList>
            <person name="Wu T."/>
            <person name="Guo S.Z."/>
        </authorList>
    </citation>
    <scope>NUCLEOTIDE SEQUENCE</scope>
    <source>
        <strain evidence="2">RSS-23</strain>
    </source>
</reference>
<dbReference type="PANTHER" id="PTHR45947">
    <property type="entry name" value="SULFOQUINOVOSYL TRANSFERASE SQD2"/>
    <property type="match status" value="1"/>
</dbReference>